<dbReference type="InterPro" id="IPR024747">
    <property type="entry name" value="Pyridox_Oxase-rel"/>
</dbReference>
<protein>
    <recommendedName>
        <fullName evidence="4">Nitroimidazol reductase NimA-like FMN-containing flavoprotein (Pyridoxamine 5'-phosphate oxidase superfamily)</fullName>
    </recommendedName>
</protein>
<dbReference type="Pfam" id="PF12900">
    <property type="entry name" value="Pyridox_ox_2"/>
    <property type="match status" value="1"/>
</dbReference>
<dbReference type="Gene3D" id="2.30.110.10">
    <property type="entry name" value="Electron Transport, Fmn-binding Protein, Chain A"/>
    <property type="match status" value="1"/>
</dbReference>
<dbReference type="PANTHER" id="PTHR34071">
    <property type="entry name" value="5-NITROIMIDAZOLE ANTIBIOTICS RESISTANCE PROTEIN, NIMA-FAMILY-RELATED PROTEIN-RELATED"/>
    <property type="match status" value="1"/>
</dbReference>
<feature type="region of interest" description="Disordered" evidence="1">
    <location>
        <begin position="1"/>
        <end position="23"/>
    </location>
</feature>
<dbReference type="PANTHER" id="PTHR34071:SF2">
    <property type="entry name" value="FLAVIN-NUCLEOTIDE-BINDING PROTEIN"/>
    <property type="match status" value="1"/>
</dbReference>
<dbReference type="OrthoDB" id="116031at2"/>
<organism evidence="2 3">
    <name type="scientific">Azoarcus indigens</name>
    <dbReference type="NCBI Taxonomy" id="29545"/>
    <lineage>
        <taxon>Bacteria</taxon>
        <taxon>Pseudomonadati</taxon>
        <taxon>Pseudomonadota</taxon>
        <taxon>Betaproteobacteria</taxon>
        <taxon>Rhodocyclales</taxon>
        <taxon>Zoogloeaceae</taxon>
        <taxon>Azoarcus</taxon>
    </lineage>
</organism>
<dbReference type="EMBL" id="SNVV01000020">
    <property type="protein sequence ID" value="TDN47429.1"/>
    <property type="molecule type" value="Genomic_DNA"/>
</dbReference>
<proteinExistence type="predicted"/>
<dbReference type="AlphaFoldDB" id="A0A4R6DSC9"/>
<dbReference type="RefSeq" id="WP_133594258.1">
    <property type="nucleotide sequence ID" value="NZ_SNVV01000020.1"/>
</dbReference>
<dbReference type="Proteomes" id="UP000295129">
    <property type="component" value="Unassembled WGS sequence"/>
</dbReference>
<reference evidence="2 3" key="1">
    <citation type="submission" date="2019-03" db="EMBL/GenBank/DDBJ databases">
        <title>Genomic Encyclopedia of Type Strains, Phase IV (KMG-IV): sequencing the most valuable type-strain genomes for metagenomic binning, comparative biology and taxonomic classification.</title>
        <authorList>
            <person name="Goeker M."/>
        </authorList>
    </citation>
    <scope>NUCLEOTIDE SEQUENCE [LARGE SCALE GENOMIC DNA]</scope>
    <source>
        <strain evidence="2 3">DSM 12121</strain>
    </source>
</reference>
<gene>
    <name evidence="2" type="ORF">C7389_12096</name>
</gene>
<evidence type="ECO:0000313" key="3">
    <source>
        <dbReference type="Proteomes" id="UP000295129"/>
    </source>
</evidence>
<evidence type="ECO:0000256" key="1">
    <source>
        <dbReference type="SAM" id="MobiDB-lite"/>
    </source>
</evidence>
<dbReference type="SUPFAM" id="SSF50475">
    <property type="entry name" value="FMN-binding split barrel"/>
    <property type="match status" value="1"/>
</dbReference>
<evidence type="ECO:0008006" key="4">
    <source>
        <dbReference type="Google" id="ProtNLM"/>
    </source>
</evidence>
<accession>A0A4R6DSC9</accession>
<keyword evidence="3" id="KW-1185">Reference proteome</keyword>
<name>A0A4R6DSC9_9RHOO</name>
<feature type="compositionally biased region" description="Low complexity" evidence="1">
    <location>
        <begin position="1"/>
        <end position="15"/>
    </location>
</feature>
<comment type="caution">
    <text evidence="2">The sequence shown here is derived from an EMBL/GenBank/DDBJ whole genome shotgun (WGS) entry which is preliminary data.</text>
</comment>
<evidence type="ECO:0000313" key="2">
    <source>
        <dbReference type="EMBL" id="TDN47429.1"/>
    </source>
</evidence>
<sequence>MSTPSEPSSTASSARSRVRRRPERAHYDADTVAAILDSALVCHIAFQWEGSVHALGTAHWREGDHLYIHGARASRMLKALAAGQACVTVTQVDGLVFGRTPLHHSMNYRSLVAYGQFEPVEDEAEKAARLQAFIERLAPGRWATLRPMNDKELAATAVLRLPLDEVSAKIRDHGVIDEASDLGWPVWAGVVPLALRRGAPVADGQSRVAEAPARLGAIVPPV</sequence>
<dbReference type="InterPro" id="IPR012349">
    <property type="entry name" value="Split_barrel_FMN-bd"/>
</dbReference>